<dbReference type="GO" id="GO:0036503">
    <property type="term" value="P:ERAD pathway"/>
    <property type="evidence" value="ECO:0007669"/>
    <property type="project" value="TreeGrafter"/>
</dbReference>
<evidence type="ECO:0000256" key="1">
    <source>
        <dbReference type="ARBA" id="ARBA00023186"/>
    </source>
</evidence>
<accession>A0A6C0IBX3</accession>
<dbReference type="InterPro" id="IPR051948">
    <property type="entry name" value="Hsp70_co-chaperone_J-domain"/>
</dbReference>
<sequence length="317" mass="36894">MIYQEACAIFDFQKNDPIDLVSLKKQYRKLSLKYHPDKNSSPDAVVEFQLLHEAYMILLQDIGSDTDYDSDVDDVDETSANLFSQYYESLQKMSQLVSNETATYILGIFRNHTIHFIEKIDKDVLLRIYCFICKNRKKFPVITDSVVQHIGSLLKCTLKKKMSHDKHYILYPTLSDLFACNVYKHAEGDQTFLIPLWMEESVFDIDIDIHDHDQTEKGEMVVTCIPVCPTDVTIDEHHHIHKTVYWDLVELWNENESIPRAVDIDGTLFHINRDELFIKKEQTVVFKFQGIPIGNASDVFDVTKKSNVYIHIHIVTL</sequence>
<dbReference type="SMART" id="SM00271">
    <property type="entry name" value="DnaJ"/>
    <property type="match status" value="1"/>
</dbReference>
<organism evidence="3">
    <name type="scientific">viral metagenome</name>
    <dbReference type="NCBI Taxonomy" id="1070528"/>
    <lineage>
        <taxon>unclassified sequences</taxon>
        <taxon>metagenomes</taxon>
        <taxon>organismal metagenomes</taxon>
    </lineage>
</organism>
<protein>
    <recommendedName>
        <fullName evidence="2">J domain-containing protein</fullName>
    </recommendedName>
</protein>
<evidence type="ECO:0000259" key="2">
    <source>
        <dbReference type="PROSITE" id="PS50076"/>
    </source>
</evidence>
<dbReference type="Pfam" id="PF00226">
    <property type="entry name" value="DnaJ"/>
    <property type="match status" value="1"/>
</dbReference>
<dbReference type="PROSITE" id="PS50076">
    <property type="entry name" value="DNAJ_2"/>
    <property type="match status" value="1"/>
</dbReference>
<dbReference type="GO" id="GO:0005783">
    <property type="term" value="C:endoplasmic reticulum"/>
    <property type="evidence" value="ECO:0007669"/>
    <property type="project" value="TreeGrafter"/>
</dbReference>
<dbReference type="InterPro" id="IPR036869">
    <property type="entry name" value="J_dom_sf"/>
</dbReference>
<dbReference type="GO" id="GO:0051787">
    <property type="term" value="F:misfolded protein binding"/>
    <property type="evidence" value="ECO:0007669"/>
    <property type="project" value="TreeGrafter"/>
</dbReference>
<dbReference type="InterPro" id="IPR001623">
    <property type="entry name" value="DnaJ_domain"/>
</dbReference>
<dbReference type="CDD" id="cd06257">
    <property type="entry name" value="DnaJ"/>
    <property type="match status" value="1"/>
</dbReference>
<evidence type="ECO:0000313" key="3">
    <source>
        <dbReference type="EMBL" id="QHT90561.1"/>
    </source>
</evidence>
<dbReference type="GO" id="GO:0051087">
    <property type="term" value="F:protein-folding chaperone binding"/>
    <property type="evidence" value="ECO:0007669"/>
    <property type="project" value="TreeGrafter"/>
</dbReference>
<dbReference type="PANTHER" id="PTHR44360:SF1">
    <property type="entry name" value="DNAJ HOMOLOG SUBFAMILY B MEMBER 9"/>
    <property type="match status" value="1"/>
</dbReference>
<feature type="domain" description="J" evidence="2">
    <location>
        <begin position="5"/>
        <end position="72"/>
    </location>
</feature>
<dbReference type="PANTHER" id="PTHR44360">
    <property type="entry name" value="DNAJ HOMOLOG SUBFAMILY B MEMBER 9"/>
    <property type="match status" value="1"/>
</dbReference>
<dbReference type="AlphaFoldDB" id="A0A6C0IBX3"/>
<dbReference type="SUPFAM" id="SSF46565">
    <property type="entry name" value="Chaperone J-domain"/>
    <property type="match status" value="1"/>
</dbReference>
<dbReference type="Gene3D" id="1.10.287.110">
    <property type="entry name" value="DnaJ domain"/>
    <property type="match status" value="1"/>
</dbReference>
<reference evidence="3" key="1">
    <citation type="journal article" date="2020" name="Nature">
        <title>Giant virus diversity and host interactions through global metagenomics.</title>
        <authorList>
            <person name="Schulz F."/>
            <person name="Roux S."/>
            <person name="Paez-Espino D."/>
            <person name="Jungbluth S."/>
            <person name="Walsh D.A."/>
            <person name="Denef V.J."/>
            <person name="McMahon K.D."/>
            <person name="Konstantinidis K.T."/>
            <person name="Eloe-Fadrosh E.A."/>
            <person name="Kyrpides N.C."/>
            <person name="Woyke T."/>
        </authorList>
    </citation>
    <scope>NUCLEOTIDE SEQUENCE</scope>
    <source>
        <strain evidence="3">GVMAG-M-3300023184-68</strain>
    </source>
</reference>
<name>A0A6C0IBX3_9ZZZZ</name>
<proteinExistence type="predicted"/>
<keyword evidence="1" id="KW-0143">Chaperone</keyword>
<dbReference type="EMBL" id="MN740155">
    <property type="protein sequence ID" value="QHT90561.1"/>
    <property type="molecule type" value="Genomic_DNA"/>
</dbReference>